<dbReference type="OrthoDB" id="195194at2"/>
<dbReference type="Pfam" id="PF10052">
    <property type="entry name" value="DUF2288"/>
    <property type="match status" value="1"/>
</dbReference>
<keyword evidence="2" id="KW-1185">Reference proteome</keyword>
<evidence type="ECO:0008006" key="3">
    <source>
        <dbReference type="Google" id="ProtNLM"/>
    </source>
</evidence>
<accession>A0A1Z4VMT4</accession>
<dbReference type="InterPro" id="IPR018741">
    <property type="entry name" value="DUF2288"/>
</dbReference>
<dbReference type="AlphaFoldDB" id="A0A1Z4VMT4"/>
<organism evidence="1 2">
    <name type="scientific">Thiohalobacter thiocyanaticus</name>
    <dbReference type="NCBI Taxonomy" id="585455"/>
    <lineage>
        <taxon>Bacteria</taxon>
        <taxon>Pseudomonadati</taxon>
        <taxon>Pseudomonadota</taxon>
        <taxon>Gammaproteobacteria</taxon>
        <taxon>Thiohalobacterales</taxon>
        <taxon>Thiohalobacteraceae</taxon>
        <taxon>Thiohalobacter</taxon>
    </lineage>
</organism>
<dbReference type="EMBL" id="AP018052">
    <property type="protein sequence ID" value="BAZ92813.1"/>
    <property type="molecule type" value="Genomic_DNA"/>
</dbReference>
<gene>
    <name evidence="1" type="ORF">FOKN1_0409</name>
</gene>
<dbReference type="Proteomes" id="UP000218765">
    <property type="component" value="Chromosome"/>
</dbReference>
<evidence type="ECO:0000313" key="1">
    <source>
        <dbReference type="EMBL" id="BAZ92813.1"/>
    </source>
</evidence>
<dbReference type="KEGG" id="ttc:FOKN1_0409"/>
<sequence length="103" mass="11776">MNPHSPRHTVESLNRETARIRWAELERHFARGVVIHVAAELDLVAVAVAFANDDRTAVEAWLADDRVRHLDTDTARDWRARDPELWAVVIAPWVLVQEPALKP</sequence>
<proteinExistence type="predicted"/>
<protein>
    <recommendedName>
        <fullName evidence="3">DUF2288 domain-containing protein</fullName>
    </recommendedName>
</protein>
<evidence type="ECO:0000313" key="2">
    <source>
        <dbReference type="Proteomes" id="UP000218765"/>
    </source>
</evidence>
<dbReference type="RefSeq" id="WP_096364231.1">
    <property type="nucleotide sequence ID" value="NZ_AP018052.1"/>
</dbReference>
<name>A0A1Z4VMT4_9GAMM</name>
<reference evidence="1 2" key="1">
    <citation type="submission" date="2017-05" db="EMBL/GenBank/DDBJ databases">
        <title>Thiocyanate degradation by Thiohalobacter thiocyanaticus FOKN1.</title>
        <authorList>
            <person name="Oshiki M."/>
            <person name="Fukushima T."/>
            <person name="Kawano S."/>
            <person name="Nakagawa J."/>
        </authorList>
    </citation>
    <scope>NUCLEOTIDE SEQUENCE [LARGE SCALE GENOMIC DNA]</scope>
    <source>
        <strain evidence="1 2">FOKN1</strain>
    </source>
</reference>